<evidence type="ECO:0000313" key="3">
    <source>
        <dbReference type="EMBL" id="GEM15551.1"/>
    </source>
</evidence>
<comment type="caution">
    <text evidence="3">The sequence shown here is derived from an EMBL/GenBank/DDBJ whole genome shotgun (WGS) entry which is preliminary data.</text>
</comment>
<dbReference type="NCBIfam" id="TIGR02098">
    <property type="entry name" value="MJ0042_CXXC"/>
    <property type="match status" value="1"/>
</dbReference>
<organism evidence="3 4">
    <name type="scientific">Gluconobacter oxydans NBRC 3293</name>
    <dbReference type="NCBI Taxonomy" id="1315969"/>
    <lineage>
        <taxon>Bacteria</taxon>
        <taxon>Pseudomonadati</taxon>
        <taxon>Pseudomonadota</taxon>
        <taxon>Alphaproteobacteria</taxon>
        <taxon>Acetobacterales</taxon>
        <taxon>Acetobacteraceae</taxon>
        <taxon>Gluconobacter</taxon>
    </lineage>
</organism>
<feature type="domain" description="Zinc finger/thioredoxin putative" evidence="2">
    <location>
        <begin position="1"/>
        <end position="34"/>
    </location>
</feature>
<name>A0A829WRS7_GLUOY</name>
<sequence>MRIECPHCHAVFEVPEALAKGVKRLRCANCGDSWELGAPAASKPEEASQGAVAAPEVFEVPEEEAPAAPAVAESPVSGTEETSFRATGAMASRSNARRSAVLHSRSAGEVQVPADTAGPSMIGSTGAWIAAWGASLVLAGGGVAALWYCKGAGVFGFLPGAGHFS</sequence>
<dbReference type="Pfam" id="PF13717">
    <property type="entry name" value="Zn_ribbon_4"/>
    <property type="match status" value="1"/>
</dbReference>
<gene>
    <name evidence="3" type="ORF">NBRC3293_0048</name>
</gene>
<dbReference type="AlphaFoldDB" id="A0A829WRS7"/>
<evidence type="ECO:0000256" key="1">
    <source>
        <dbReference type="SAM" id="MobiDB-lite"/>
    </source>
</evidence>
<accession>A0A829WRS7</accession>
<evidence type="ECO:0000313" key="4">
    <source>
        <dbReference type="Proteomes" id="UP000484858"/>
    </source>
</evidence>
<protein>
    <recommendedName>
        <fullName evidence="2">Zinc finger/thioredoxin putative domain-containing protein</fullName>
    </recommendedName>
</protein>
<reference evidence="3 4" key="1">
    <citation type="submission" date="2013-04" db="EMBL/GenBank/DDBJ databases">
        <title>Gluconobacter oxydans NBRC 3293 whole genome sequence.</title>
        <authorList>
            <person name="Matsutani M."/>
            <person name="Yakushi T."/>
            <person name="Matsushita K."/>
        </authorList>
    </citation>
    <scope>NUCLEOTIDE SEQUENCE [LARGE SCALE GENOMIC DNA]</scope>
    <source>
        <strain evidence="3 4">NBRC 3293</strain>
    </source>
</reference>
<evidence type="ECO:0000259" key="2">
    <source>
        <dbReference type="Pfam" id="PF13717"/>
    </source>
</evidence>
<dbReference type="RefSeq" id="WP_172491741.1">
    <property type="nucleotide sequence ID" value="NZ_BARJ01000002.1"/>
</dbReference>
<proteinExistence type="predicted"/>
<dbReference type="EMBL" id="BARJ01000002">
    <property type="protein sequence ID" value="GEM15551.1"/>
    <property type="molecule type" value="Genomic_DNA"/>
</dbReference>
<dbReference type="InterPro" id="IPR011723">
    <property type="entry name" value="Znf/thioredoxin_put"/>
</dbReference>
<dbReference type="Proteomes" id="UP000484858">
    <property type="component" value="Unassembled WGS sequence"/>
</dbReference>
<feature type="region of interest" description="Disordered" evidence="1">
    <location>
        <begin position="62"/>
        <end position="92"/>
    </location>
</feature>
<feature type="compositionally biased region" description="Low complexity" evidence="1">
    <location>
        <begin position="66"/>
        <end position="76"/>
    </location>
</feature>